<dbReference type="SUPFAM" id="SSF50891">
    <property type="entry name" value="Cyclophilin-like"/>
    <property type="match status" value="1"/>
</dbReference>
<comment type="caution">
    <text evidence="1">The sequence shown here is derived from an EMBL/GenBank/DDBJ whole genome shotgun (WGS) entry which is preliminary data.</text>
</comment>
<proteinExistence type="predicted"/>
<dbReference type="InterPro" id="IPR029000">
    <property type="entry name" value="Cyclophilin-like_dom_sf"/>
</dbReference>
<keyword evidence="2" id="KW-1185">Reference proteome</keyword>
<protein>
    <submittedName>
        <fullName evidence="1">Peptidylprolyl isomerase</fullName>
    </submittedName>
</protein>
<reference evidence="1 2" key="1">
    <citation type="journal article" date="2014" name="PLoS Genet.">
        <title>Phylogenetically driven sequencing of extremely halophilic archaea reveals strategies for static and dynamic osmo-response.</title>
        <authorList>
            <person name="Becker E.A."/>
            <person name="Seitzer P.M."/>
            <person name="Tritt A."/>
            <person name="Larsen D."/>
            <person name="Krusor M."/>
            <person name="Yao A.I."/>
            <person name="Wu D."/>
            <person name="Madern D."/>
            <person name="Eisen J.A."/>
            <person name="Darling A.E."/>
            <person name="Facciotti M.T."/>
        </authorList>
    </citation>
    <scope>NUCLEOTIDE SEQUENCE [LARGE SCALE GENOMIC DNA]</scope>
    <source>
        <strain evidence="1 2">JCM 12255</strain>
    </source>
</reference>
<dbReference type="EMBL" id="AOHZ01000034">
    <property type="protein sequence ID" value="ELY58664.1"/>
    <property type="molecule type" value="Genomic_DNA"/>
</dbReference>
<dbReference type="GO" id="GO:0016853">
    <property type="term" value="F:isomerase activity"/>
    <property type="evidence" value="ECO:0007669"/>
    <property type="project" value="UniProtKB-KW"/>
</dbReference>
<dbReference type="Proteomes" id="UP000011602">
    <property type="component" value="Unassembled WGS sequence"/>
</dbReference>
<accession>L9XA78</accession>
<keyword evidence="1" id="KW-0413">Isomerase</keyword>
<sequence length="52" mass="6055">MATGNRTWIDPETGEEVEGEPLYDDLLFHRVIAEFMIQTDSAYLRLQAQVKR</sequence>
<dbReference type="AlphaFoldDB" id="L9XA78"/>
<dbReference type="STRING" id="1227499.C493_06657"/>
<organism evidence="1 2">
    <name type="scientific">Natronolimnohabitans innermongolicus JCM 12255</name>
    <dbReference type="NCBI Taxonomy" id="1227499"/>
    <lineage>
        <taxon>Archaea</taxon>
        <taxon>Methanobacteriati</taxon>
        <taxon>Methanobacteriota</taxon>
        <taxon>Stenosarchaea group</taxon>
        <taxon>Halobacteria</taxon>
        <taxon>Halobacteriales</taxon>
        <taxon>Natrialbaceae</taxon>
        <taxon>Natronolimnohabitans</taxon>
    </lineage>
</organism>
<evidence type="ECO:0000313" key="1">
    <source>
        <dbReference type="EMBL" id="ELY58664.1"/>
    </source>
</evidence>
<dbReference type="eggNOG" id="arCOG04767">
    <property type="taxonomic scope" value="Archaea"/>
</dbReference>
<name>L9XA78_9EURY</name>
<evidence type="ECO:0000313" key="2">
    <source>
        <dbReference type="Proteomes" id="UP000011602"/>
    </source>
</evidence>
<gene>
    <name evidence="1" type="ORF">C493_06657</name>
</gene>